<dbReference type="EMBL" id="QCYG01000005">
    <property type="protein sequence ID" value="PVA06764.1"/>
    <property type="molecule type" value="Genomic_DNA"/>
</dbReference>
<reference evidence="1 2" key="1">
    <citation type="submission" date="2018-04" db="EMBL/GenBank/DDBJ databases">
        <title>Pelagivirga bohaiensis gen. nov., sp. nov., a bacterium isolated from the Bohai Sea.</title>
        <authorList>
            <person name="Ji X."/>
        </authorList>
    </citation>
    <scope>NUCLEOTIDE SEQUENCE [LARGE SCALE GENOMIC DNA]</scope>
    <source>
        <strain evidence="1 2">BH-SD16</strain>
    </source>
</reference>
<proteinExistence type="predicted"/>
<evidence type="ECO:0000313" key="1">
    <source>
        <dbReference type="EMBL" id="PVA06764.1"/>
    </source>
</evidence>
<accession>A0A2T7FX89</accession>
<keyword evidence="2" id="KW-1185">Reference proteome</keyword>
<protein>
    <submittedName>
        <fullName evidence="1">Uncharacterized protein</fullName>
    </submittedName>
</protein>
<organism evidence="1 2">
    <name type="scientific">Thalassorhabdomicrobium marinisediminis</name>
    <dbReference type="NCBI Taxonomy" id="2170577"/>
    <lineage>
        <taxon>Bacteria</taxon>
        <taxon>Pseudomonadati</taxon>
        <taxon>Pseudomonadota</taxon>
        <taxon>Alphaproteobacteria</taxon>
        <taxon>Rhodobacterales</taxon>
        <taxon>Paracoccaceae</taxon>
        <taxon>Thalassorhabdomicrobium</taxon>
    </lineage>
</organism>
<dbReference type="AlphaFoldDB" id="A0A2T7FX89"/>
<comment type="caution">
    <text evidence="1">The sequence shown here is derived from an EMBL/GenBank/DDBJ whole genome shotgun (WGS) entry which is preliminary data.</text>
</comment>
<gene>
    <name evidence="1" type="ORF">DC363_09575</name>
</gene>
<sequence>MPVPLLPDIVIPGLTLQARSTTRVGASQAQSVSFTHADVANASTVKTFGSGALLSSAVGDLLSPANTELRIKPGQEGLISALAAPVVNGVLAALPSALLTGLTAPVDAVLDATLSSLGVQLGAGELTLTGHHCEPIRLVR</sequence>
<name>A0A2T7FX89_9RHOB</name>
<dbReference type="Proteomes" id="UP000244817">
    <property type="component" value="Unassembled WGS sequence"/>
</dbReference>
<evidence type="ECO:0000313" key="2">
    <source>
        <dbReference type="Proteomes" id="UP000244817"/>
    </source>
</evidence>